<comment type="caution">
    <text evidence="9">The sequence shown here is derived from an EMBL/GenBank/DDBJ whole genome shotgun (WGS) entry which is preliminary data.</text>
</comment>
<dbReference type="HAMAP" id="MF_00158">
    <property type="entry name" value="PanC"/>
    <property type="match status" value="1"/>
</dbReference>
<feature type="binding site" evidence="8">
    <location>
        <position position="58"/>
    </location>
    <ligand>
        <name>beta-alanine</name>
        <dbReference type="ChEBI" id="CHEBI:57966"/>
    </ligand>
</feature>
<evidence type="ECO:0000256" key="8">
    <source>
        <dbReference type="HAMAP-Rule" id="MF_00158"/>
    </source>
</evidence>
<dbReference type="SUPFAM" id="SSF52374">
    <property type="entry name" value="Nucleotidylyl transferase"/>
    <property type="match status" value="1"/>
</dbReference>
<keyword evidence="5 8" id="KW-0547">Nucleotide-binding</keyword>
<dbReference type="UniPathway" id="UPA00028">
    <property type="reaction ID" value="UER00005"/>
</dbReference>
<feature type="binding site" evidence="8">
    <location>
        <begin position="27"/>
        <end position="34"/>
    </location>
    <ligand>
        <name>ATP</name>
        <dbReference type="ChEBI" id="CHEBI:30616"/>
    </ligand>
</feature>
<feature type="binding site" evidence="8">
    <location>
        <position position="151"/>
    </location>
    <ligand>
        <name>(R)-pantoate</name>
        <dbReference type="ChEBI" id="CHEBI:15980"/>
    </ligand>
</feature>
<dbReference type="FunFam" id="3.40.50.620:FF:000013">
    <property type="entry name" value="Pantothenate synthetase"/>
    <property type="match status" value="1"/>
</dbReference>
<dbReference type="AlphaFoldDB" id="A0A7Y0Q1T5"/>
<name>A0A7Y0Q1T5_9FIRM</name>
<dbReference type="Gene3D" id="3.30.1300.10">
    <property type="entry name" value="Pantoate-beta-alanine ligase, C-terminal domain"/>
    <property type="match status" value="1"/>
</dbReference>
<reference evidence="9 10" key="1">
    <citation type="submission" date="2020-04" db="EMBL/GenBank/DDBJ databases">
        <authorList>
            <person name="Zhang R."/>
            <person name="Schippers A."/>
        </authorList>
    </citation>
    <scope>NUCLEOTIDE SEQUENCE [LARGE SCALE GENOMIC DNA]</scope>
    <source>
        <strain evidence="9 10">DSM 109850</strain>
    </source>
</reference>
<keyword evidence="3 8" id="KW-0436">Ligase</keyword>
<dbReference type="PANTHER" id="PTHR21299:SF1">
    <property type="entry name" value="PANTOATE--BETA-ALANINE LIGASE"/>
    <property type="match status" value="1"/>
</dbReference>
<comment type="subcellular location">
    <subcellularLocation>
        <location evidence="8">Cytoplasm</location>
    </subcellularLocation>
</comment>
<dbReference type="Pfam" id="PF02569">
    <property type="entry name" value="Pantoate_ligase"/>
    <property type="match status" value="1"/>
</dbReference>
<protein>
    <recommendedName>
        <fullName evidence="8">Pantothenate synthetase</fullName>
        <shortName evidence="8">PS</shortName>
        <ecNumber evidence="8">6.3.2.1</ecNumber>
    </recommendedName>
    <alternativeName>
        <fullName evidence="8">Pantoate--beta-alanine ligase</fullName>
    </alternativeName>
    <alternativeName>
        <fullName evidence="8">Pantoate-activating enzyme</fullName>
    </alternativeName>
</protein>
<evidence type="ECO:0000256" key="7">
    <source>
        <dbReference type="ARBA" id="ARBA00048258"/>
    </source>
</evidence>
<dbReference type="InterPro" id="IPR042176">
    <property type="entry name" value="Pantoate_ligase_C"/>
</dbReference>
<dbReference type="GO" id="GO:0005524">
    <property type="term" value="F:ATP binding"/>
    <property type="evidence" value="ECO:0007669"/>
    <property type="project" value="UniProtKB-KW"/>
</dbReference>
<evidence type="ECO:0000256" key="3">
    <source>
        <dbReference type="ARBA" id="ARBA00022598"/>
    </source>
</evidence>
<dbReference type="EC" id="6.3.2.1" evidence="8"/>
<dbReference type="GO" id="GO:0004592">
    <property type="term" value="F:pantoate-beta-alanine ligase activity"/>
    <property type="evidence" value="ECO:0007669"/>
    <property type="project" value="UniProtKB-UniRule"/>
</dbReference>
<keyword evidence="10" id="KW-1185">Reference proteome</keyword>
<dbReference type="InterPro" id="IPR014729">
    <property type="entry name" value="Rossmann-like_a/b/a_fold"/>
</dbReference>
<sequence>MDNIEEARAWARRQRSRGDSVALVPTMGALHRGHLALVEEAQRRVERVVVSIFVNPLQFGPMEDLARYPRTWEQDWERLASLGTDAVFAPSVDVMYPNGPALTRVNVEPLSGVLCGRTRPTHFQGVATVVSKLFNILQPDVAVFGEKDWQQLAIIRRMVDDLNFPVSVVGVPTVREESGLALSSRNQYLTDDQKTQATALYRGLATARDRYRAGERRREPLRQIVLDVLSGAGIEPEYVELVHPDTLAPAPDILDGPTLLALAARLGKARLIDNVILGRS</sequence>
<proteinExistence type="inferred from homology"/>
<evidence type="ECO:0000256" key="6">
    <source>
        <dbReference type="ARBA" id="ARBA00022840"/>
    </source>
</evidence>
<evidence type="ECO:0000313" key="10">
    <source>
        <dbReference type="Proteomes" id="UP000533476"/>
    </source>
</evidence>
<evidence type="ECO:0000256" key="1">
    <source>
        <dbReference type="ARBA" id="ARBA00004990"/>
    </source>
</evidence>
<comment type="function">
    <text evidence="8">Catalyzes the condensation of pantoate with beta-alanine in an ATP-dependent reaction via a pantoyl-adenylate intermediate.</text>
</comment>
<dbReference type="InterPro" id="IPR004821">
    <property type="entry name" value="Cyt_trans-like"/>
</dbReference>
<comment type="pathway">
    <text evidence="1 8">Cofactor biosynthesis; (R)-pantothenate biosynthesis; (R)-pantothenate from (R)-pantoate and beta-alanine: step 1/1.</text>
</comment>
<dbReference type="InterPro" id="IPR003721">
    <property type="entry name" value="Pantoate_ligase"/>
</dbReference>
<comment type="miscellaneous">
    <text evidence="8">The reaction proceeds by a bi uni uni bi ping pong mechanism.</text>
</comment>
<keyword evidence="8" id="KW-0963">Cytoplasm</keyword>
<accession>A0A7Y0Q1T5</accession>
<keyword evidence="6 8" id="KW-0067">ATP-binding</keyword>
<evidence type="ECO:0000256" key="2">
    <source>
        <dbReference type="ARBA" id="ARBA00009256"/>
    </source>
</evidence>
<dbReference type="Proteomes" id="UP000533476">
    <property type="component" value="Unassembled WGS sequence"/>
</dbReference>
<evidence type="ECO:0000313" key="9">
    <source>
        <dbReference type="EMBL" id="NMP22443.1"/>
    </source>
</evidence>
<comment type="subunit">
    <text evidence="8">Homodimer.</text>
</comment>
<gene>
    <name evidence="8" type="primary">panC</name>
    <name evidence="9" type="ORF">HIJ39_08770</name>
</gene>
<comment type="catalytic activity">
    <reaction evidence="7 8">
        <text>(R)-pantoate + beta-alanine + ATP = (R)-pantothenate + AMP + diphosphate + H(+)</text>
        <dbReference type="Rhea" id="RHEA:10912"/>
        <dbReference type="ChEBI" id="CHEBI:15378"/>
        <dbReference type="ChEBI" id="CHEBI:15980"/>
        <dbReference type="ChEBI" id="CHEBI:29032"/>
        <dbReference type="ChEBI" id="CHEBI:30616"/>
        <dbReference type="ChEBI" id="CHEBI:33019"/>
        <dbReference type="ChEBI" id="CHEBI:57966"/>
        <dbReference type="ChEBI" id="CHEBI:456215"/>
        <dbReference type="EC" id="6.3.2.1"/>
    </reaction>
</comment>
<dbReference type="PANTHER" id="PTHR21299">
    <property type="entry name" value="CYTIDYLATE KINASE/PANTOATE-BETA-ALANINE LIGASE"/>
    <property type="match status" value="1"/>
</dbReference>
<feature type="binding site" evidence="8">
    <location>
        <begin position="145"/>
        <end position="148"/>
    </location>
    <ligand>
        <name>ATP</name>
        <dbReference type="ChEBI" id="CHEBI:30616"/>
    </ligand>
</feature>
<dbReference type="CDD" id="cd00560">
    <property type="entry name" value="PanC"/>
    <property type="match status" value="1"/>
</dbReference>
<dbReference type="GO" id="GO:0005829">
    <property type="term" value="C:cytosol"/>
    <property type="evidence" value="ECO:0007669"/>
    <property type="project" value="TreeGrafter"/>
</dbReference>
<dbReference type="GO" id="GO:0015940">
    <property type="term" value="P:pantothenate biosynthetic process"/>
    <property type="evidence" value="ECO:0007669"/>
    <property type="project" value="UniProtKB-UniRule"/>
</dbReference>
<feature type="active site" description="Proton donor" evidence="8">
    <location>
        <position position="34"/>
    </location>
</feature>
<comment type="similarity">
    <text evidence="2 8">Belongs to the pantothenate synthetase family.</text>
</comment>
<evidence type="ECO:0000256" key="5">
    <source>
        <dbReference type="ARBA" id="ARBA00022741"/>
    </source>
</evidence>
<dbReference type="EMBL" id="JABBVZ010000023">
    <property type="protein sequence ID" value="NMP22443.1"/>
    <property type="molecule type" value="Genomic_DNA"/>
</dbReference>
<dbReference type="Gene3D" id="3.40.50.620">
    <property type="entry name" value="HUPs"/>
    <property type="match status" value="1"/>
</dbReference>
<dbReference type="NCBIfam" id="TIGR00125">
    <property type="entry name" value="cyt_tran_rel"/>
    <property type="match status" value="1"/>
</dbReference>
<dbReference type="NCBIfam" id="TIGR00018">
    <property type="entry name" value="panC"/>
    <property type="match status" value="1"/>
</dbReference>
<organism evidence="9 10">
    <name type="scientific">Sulfobacillus harzensis</name>
    <dbReference type="NCBI Taxonomy" id="2729629"/>
    <lineage>
        <taxon>Bacteria</taxon>
        <taxon>Bacillati</taxon>
        <taxon>Bacillota</taxon>
        <taxon>Clostridia</taxon>
        <taxon>Eubacteriales</taxon>
        <taxon>Clostridiales Family XVII. Incertae Sedis</taxon>
        <taxon>Sulfobacillus</taxon>
    </lineage>
</organism>
<feature type="binding site" evidence="8">
    <location>
        <position position="58"/>
    </location>
    <ligand>
        <name>(R)-pantoate</name>
        <dbReference type="ChEBI" id="CHEBI:15980"/>
    </ligand>
</feature>
<keyword evidence="4 8" id="KW-0566">Pantothenate biosynthesis</keyword>
<feature type="binding site" evidence="8">
    <location>
        <position position="174"/>
    </location>
    <ligand>
        <name>ATP</name>
        <dbReference type="ChEBI" id="CHEBI:30616"/>
    </ligand>
</feature>
<feature type="binding site" evidence="8">
    <location>
        <begin position="182"/>
        <end position="185"/>
    </location>
    <ligand>
        <name>ATP</name>
        <dbReference type="ChEBI" id="CHEBI:30616"/>
    </ligand>
</feature>
<evidence type="ECO:0000256" key="4">
    <source>
        <dbReference type="ARBA" id="ARBA00022655"/>
    </source>
</evidence>